<feature type="non-terminal residue" evidence="1">
    <location>
        <position position="1"/>
    </location>
</feature>
<organism evidence="1 2">
    <name type="scientific">Trifolium medium</name>
    <dbReference type="NCBI Taxonomy" id="97028"/>
    <lineage>
        <taxon>Eukaryota</taxon>
        <taxon>Viridiplantae</taxon>
        <taxon>Streptophyta</taxon>
        <taxon>Embryophyta</taxon>
        <taxon>Tracheophyta</taxon>
        <taxon>Spermatophyta</taxon>
        <taxon>Magnoliopsida</taxon>
        <taxon>eudicotyledons</taxon>
        <taxon>Gunneridae</taxon>
        <taxon>Pentapetalae</taxon>
        <taxon>rosids</taxon>
        <taxon>fabids</taxon>
        <taxon>Fabales</taxon>
        <taxon>Fabaceae</taxon>
        <taxon>Papilionoideae</taxon>
        <taxon>50 kb inversion clade</taxon>
        <taxon>NPAAA clade</taxon>
        <taxon>Hologalegina</taxon>
        <taxon>IRL clade</taxon>
        <taxon>Trifolieae</taxon>
        <taxon>Trifolium</taxon>
    </lineage>
</organism>
<name>A0A392PN91_9FABA</name>
<evidence type="ECO:0000313" key="1">
    <source>
        <dbReference type="EMBL" id="MCI13548.1"/>
    </source>
</evidence>
<evidence type="ECO:0000313" key="2">
    <source>
        <dbReference type="Proteomes" id="UP000265520"/>
    </source>
</evidence>
<keyword evidence="2" id="KW-1185">Reference proteome</keyword>
<dbReference type="AlphaFoldDB" id="A0A392PN91"/>
<comment type="caution">
    <text evidence="1">The sequence shown here is derived from an EMBL/GenBank/DDBJ whole genome shotgun (WGS) entry which is preliminary data.</text>
</comment>
<dbReference type="EMBL" id="LXQA010088632">
    <property type="protein sequence ID" value="MCI13548.1"/>
    <property type="molecule type" value="Genomic_DNA"/>
</dbReference>
<accession>A0A392PN91</accession>
<dbReference type="Proteomes" id="UP000265520">
    <property type="component" value="Unassembled WGS sequence"/>
</dbReference>
<protein>
    <submittedName>
        <fullName evidence="1">Uncharacterized protein</fullName>
    </submittedName>
</protein>
<proteinExistence type="predicted"/>
<sequence>FVWFNVGAVIAYLAVLVVPQKVLSGILGLEARSASGAQEKLVARREIPMRCNIV</sequence>
<reference evidence="1 2" key="1">
    <citation type="journal article" date="2018" name="Front. Plant Sci.">
        <title>Red Clover (Trifolium pratense) and Zigzag Clover (T. medium) - A Picture of Genomic Similarities and Differences.</title>
        <authorList>
            <person name="Dluhosova J."/>
            <person name="Istvanek J."/>
            <person name="Nedelnik J."/>
            <person name="Repkova J."/>
        </authorList>
    </citation>
    <scope>NUCLEOTIDE SEQUENCE [LARGE SCALE GENOMIC DNA]</scope>
    <source>
        <strain evidence="2">cv. 10/8</strain>
        <tissue evidence="1">Leaf</tissue>
    </source>
</reference>